<evidence type="ECO:0000313" key="2">
    <source>
        <dbReference type="Proteomes" id="UP001208570"/>
    </source>
</evidence>
<dbReference type="AlphaFoldDB" id="A0AAD9MUR7"/>
<dbReference type="EMBL" id="JAODUP010000745">
    <property type="protein sequence ID" value="KAK2144581.1"/>
    <property type="molecule type" value="Genomic_DNA"/>
</dbReference>
<evidence type="ECO:0000313" key="1">
    <source>
        <dbReference type="EMBL" id="KAK2144581.1"/>
    </source>
</evidence>
<gene>
    <name evidence="1" type="ORF">LSH36_745g01036</name>
</gene>
<accession>A0AAD9MUR7</accession>
<organism evidence="1 2">
    <name type="scientific">Paralvinella palmiformis</name>
    <dbReference type="NCBI Taxonomy" id="53620"/>
    <lineage>
        <taxon>Eukaryota</taxon>
        <taxon>Metazoa</taxon>
        <taxon>Spiralia</taxon>
        <taxon>Lophotrochozoa</taxon>
        <taxon>Annelida</taxon>
        <taxon>Polychaeta</taxon>
        <taxon>Sedentaria</taxon>
        <taxon>Canalipalpata</taxon>
        <taxon>Terebellida</taxon>
        <taxon>Terebelliformia</taxon>
        <taxon>Alvinellidae</taxon>
        <taxon>Paralvinella</taxon>
    </lineage>
</organism>
<reference evidence="1" key="1">
    <citation type="journal article" date="2023" name="Mol. Biol. Evol.">
        <title>Third-Generation Sequencing Reveals the Adaptive Role of the Epigenome in Three Deep-Sea Polychaetes.</title>
        <authorList>
            <person name="Perez M."/>
            <person name="Aroh O."/>
            <person name="Sun Y."/>
            <person name="Lan Y."/>
            <person name="Juniper S.K."/>
            <person name="Young C.R."/>
            <person name="Angers B."/>
            <person name="Qian P.Y."/>
        </authorList>
    </citation>
    <scope>NUCLEOTIDE SEQUENCE</scope>
    <source>
        <strain evidence="1">P08H-3</strain>
    </source>
</reference>
<sequence length="109" mass="12091">ELVNINFERKKDRQEAKHYVNVISSESSDGAYSEVEIPQMKVYPPEADAENQYANTGDSTGVKVIKLVGEDGILYADLDIFNKSPTDPDVIHGKDNLVAYATINFGKLK</sequence>
<keyword evidence="2" id="KW-1185">Reference proteome</keyword>
<name>A0AAD9MUR7_9ANNE</name>
<dbReference type="Proteomes" id="UP001208570">
    <property type="component" value="Unassembled WGS sequence"/>
</dbReference>
<comment type="caution">
    <text evidence="1">The sequence shown here is derived from an EMBL/GenBank/DDBJ whole genome shotgun (WGS) entry which is preliminary data.</text>
</comment>
<protein>
    <submittedName>
        <fullName evidence="1">Uncharacterized protein</fullName>
    </submittedName>
</protein>
<feature type="non-terminal residue" evidence="1">
    <location>
        <position position="109"/>
    </location>
</feature>
<proteinExistence type="predicted"/>